<dbReference type="InterPro" id="IPR028098">
    <property type="entry name" value="Glyco_trans_4-like_N"/>
</dbReference>
<evidence type="ECO:0000256" key="1">
    <source>
        <dbReference type="ARBA" id="ARBA00022676"/>
    </source>
</evidence>
<dbReference type="Gene3D" id="3.40.50.2000">
    <property type="entry name" value="Glycogen Phosphorylase B"/>
    <property type="match status" value="2"/>
</dbReference>
<accession>A0A2A2SAV7</accession>
<dbReference type="RefSeq" id="WP_095999741.1">
    <property type="nucleotide sequence ID" value="NZ_NSLI01000008.1"/>
</dbReference>
<dbReference type="EMBL" id="NSLI01000008">
    <property type="protein sequence ID" value="PAX06335.1"/>
    <property type="molecule type" value="Genomic_DNA"/>
</dbReference>
<keyword evidence="5" id="KW-1185">Reference proteome</keyword>
<proteinExistence type="predicted"/>
<sequence>MTPLPIVFPFSSHDIGGSHVATYELAAALQAGHGRRCIFLCAAETPIAAEARRRGIEVVDTGEIAWAHASLKERRSPVRMLRRLPARLAIMRRIGRCIVHANEIVAIQSFGLLAKLLGGRIVYHHHALNRMVLPYRFLIGRADAVIAVSETCRAPLSFVSPERLRVVLNPIEVPEPFDCAAARARVCGKLGIDPAETLIGFVGNLWHRKRPEFFLRAAAAMRSEEGPKRFILFGRKGDVDVPEMEALASELRIADRVTFAGFMMPAEDNIAALDLLMAPAINEPFGRTPIEAALLGTPWIATDDAGHGEIGRRWPGGRLVAIDADEAAFAAAALEILENPGAVAATPAERARIAADFAPAREAAEVNAIYERLERGAA</sequence>
<evidence type="ECO:0000313" key="4">
    <source>
        <dbReference type="EMBL" id="PAX06335.1"/>
    </source>
</evidence>
<dbReference type="AlphaFoldDB" id="A0A2A2SAV7"/>
<dbReference type="SUPFAM" id="SSF53756">
    <property type="entry name" value="UDP-Glycosyltransferase/glycogen phosphorylase"/>
    <property type="match status" value="1"/>
</dbReference>
<feature type="domain" description="Glycosyltransferase subfamily 4-like N-terminal" evidence="3">
    <location>
        <begin position="15"/>
        <end position="172"/>
    </location>
</feature>
<evidence type="ECO:0000259" key="3">
    <source>
        <dbReference type="Pfam" id="PF13439"/>
    </source>
</evidence>
<protein>
    <recommendedName>
        <fullName evidence="3">Glycosyltransferase subfamily 4-like N-terminal domain-containing protein</fullName>
    </recommendedName>
</protein>
<comment type="caution">
    <text evidence="4">The sequence shown here is derived from an EMBL/GenBank/DDBJ whole genome shotgun (WGS) entry which is preliminary data.</text>
</comment>
<name>A0A2A2SAV7_9SPHN</name>
<dbReference type="PANTHER" id="PTHR12526:SF510">
    <property type="entry name" value="D-INOSITOL 3-PHOSPHATE GLYCOSYLTRANSFERASE"/>
    <property type="match status" value="1"/>
</dbReference>
<dbReference type="Pfam" id="PF13692">
    <property type="entry name" value="Glyco_trans_1_4"/>
    <property type="match status" value="1"/>
</dbReference>
<dbReference type="CDD" id="cd03801">
    <property type="entry name" value="GT4_PimA-like"/>
    <property type="match status" value="1"/>
</dbReference>
<keyword evidence="1" id="KW-0328">Glycosyltransferase</keyword>
<organism evidence="4 5">
    <name type="scientific">Sphingomonas lenta</name>
    <dbReference type="NCBI Taxonomy" id="1141887"/>
    <lineage>
        <taxon>Bacteria</taxon>
        <taxon>Pseudomonadati</taxon>
        <taxon>Pseudomonadota</taxon>
        <taxon>Alphaproteobacteria</taxon>
        <taxon>Sphingomonadales</taxon>
        <taxon>Sphingomonadaceae</taxon>
        <taxon>Sphingomonas</taxon>
    </lineage>
</organism>
<dbReference type="OrthoDB" id="7847955at2"/>
<gene>
    <name evidence="4" type="ORF">CKY28_17810</name>
</gene>
<evidence type="ECO:0000256" key="2">
    <source>
        <dbReference type="ARBA" id="ARBA00022679"/>
    </source>
</evidence>
<dbReference type="GO" id="GO:0016757">
    <property type="term" value="F:glycosyltransferase activity"/>
    <property type="evidence" value="ECO:0007669"/>
    <property type="project" value="UniProtKB-KW"/>
</dbReference>
<evidence type="ECO:0000313" key="5">
    <source>
        <dbReference type="Proteomes" id="UP000218151"/>
    </source>
</evidence>
<dbReference type="Proteomes" id="UP000218151">
    <property type="component" value="Unassembled WGS sequence"/>
</dbReference>
<dbReference type="Pfam" id="PF13439">
    <property type="entry name" value="Glyco_transf_4"/>
    <property type="match status" value="1"/>
</dbReference>
<reference evidence="5" key="1">
    <citation type="submission" date="2017-09" db="EMBL/GenBank/DDBJ databases">
        <authorList>
            <person name="Feng G."/>
            <person name="Zhu H."/>
        </authorList>
    </citation>
    <scope>NUCLEOTIDE SEQUENCE [LARGE SCALE GENOMIC DNA]</scope>
    <source>
        <strain evidence="5">1PNM-20</strain>
    </source>
</reference>
<dbReference type="PANTHER" id="PTHR12526">
    <property type="entry name" value="GLYCOSYLTRANSFERASE"/>
    <property type="match status" value="1"/>
</dbReference>
<keyword evidence="2" id="KW-0808">Transferase</keyword>